<reference evidence="2 3" key="1">
    <citation type="submission" date="2020-08" db="EMBL/GenBank/DDBJ databases">
        <title>Genomic Encyclopedia of Archaeal and Bacterial Type Strains, Phase II (KMG-II): from individual species to whole genera.</title>
        <authorList>
            <person name="Goeker M."/>
        </authorList>
    </citation>
    <scope>NUCLEOTIDE SEQUENCE [LARGE SCALE GENOMIC DNA]</scope>
    <source>
        <strain evidence="2 3">DSM 43850</strain>
    </source>
</reference>
<dbReference type="Gene3D" id="1.10.10.60">
    <property type="entry name" value="Homeodomain-like"/>
    <property type="match status" value="1"/>
</dbReference>
<dbReference type="RefSeq" id="WP_182836520.1">
    <property type="nucleotide sequence ID" value="NZ_BAAABQ010000065.1"/>
</dbReference>
<sequence>MPNGNPPLTEQDRQRVRELHAQGLTRNEIGRAIGRSASTVSKLAKELGLTFDRSKTRAATEAKVADAKSRRAALALNLLGDAERIREQLWQPCRVYSFGGRDNVYSEEWHERPDFAAQLKILQATGVALDKVMRIEAHDADTHGLAAVDQWLRDMIGD</sequence>
<comment type="caution">
    <text evidence="2">The sequence shown here is derived from an EMBL/GenBank/DDBJ whole genome shotgun (WGS) entry which is preliminary data.</text>
</comment>
<dbReference type="Pfam" id="PF13936">
    <property type="entry name" value="HTH_38"/>
    <property type="match status" value="1"/>
</dbReference>
<proteinExistence type="predicted"/>
<dbReference type="Proteomes" id="UP000517916">
    <property type="component" value="Unassembled WGS sequence"/>
</dbReference>
<gene>
    <name evidence="2" type="ORF">BC739_001206</name>
</gene>
<accession>A0ABR6BBQ8</accession>
<feature type="domain" description="Transposase IS30-like HTH" evidence="1">
    <location>
        <begin position="8"/>
        <end position="42"/>
    </location>
</feature>
<name>A0ABR6BBQ8_9PSEU</name>
<protein>
    <recommendedName>
        <fullName evidence="1">Transposase IS30-like HTH domain-containing protein</fullName>
    </recommendedName>
</protein>
<organism evidence="2 3">
    <name type="scientific">Kutzneria viridogrisea</name>
    <dbReference type="NCBI Taxonomy" id="47990"/>
    <lineage>
        <taxon>Bacteria</taxon>
        <taxon>Bacillati</taxon>
        <taxon>Actinomycetota</taxon>
        <taxon>Actinomycetes</taxon>
        <taxon>Pseudonocardiales</taxon>
        <taxon>Pseudonocardiaceae</taxon>
        <taxon>Kutzneria</taxon>
    </lineage>
</organism>
<evidence type="ECO:0000313" key="2">
    <source>
        <dbReference type="EMBL" id="MBA8924009.1"/>
    </source>
</evidence>
<dbReference type="EMBL" id="JACJID010000001">
    <property type="protein sequence ID" value="MBA8924009.1"/>
    <property type="molecule type" value="Genomic_DNA"/>
</dbReference>
<keyword evidence="3" id="KW-1185">Reference proteome</keyword>
<evidence type="ECO:0000313" key="3">
    <source>
        <dbReference type="Proteomes" id="UP000517916"/>
    </source>
</evidence>
<evidence type="ECO:0000259" key="1">
    <source>
        <dbReference type="Pfam" id="PF13936"/>
    </source>
</evidence>
<dbReference type="InterPro" id="IPR025246">
    <property type="entry name" value="IS30-like_HTH"/>
</dbReference>